<comment type="function">
    <text evidence="12">Catalyzes the phosphorylation of ribose at O-5 in a reaction requiring ATP and magnesium. The resulting D-ribose-5-phosphate can then be used either for sythesis of nucleotides, histidine, and tryptophan, or as a component of the pentose phosphate pathway.</text>
</comment>
<organism evidence="14 15">
    <name type="scientific">Anaerocolumna sedimenticola</name>
    <dbReference type="NCBI Taxonomy" id="2696063"/>
    <lineage>
        <taxon>Bacteria</taxon>
        <taxon>Bacillati</taxon>
        <taxon>Bacillota</taxon>
        <taxon>Clostridia</taxon>
        <taxon>Lachnospirales</taxon>
        <taxon>Lachnospiraceae</taxon>
        <taxon>Anaerocolumna</taxon>
    </lineage>
</organism>
<dbReference type="Proteomes" id="UP000464314">
    <property type="component" value="Chromosome"/>
</dbReference>
<dbReference type="EC" id="2.7.1.15" evidence="2 12"/>
<comment type="pathway">
    <text evidence="12">Carbohydrate metabolism; D-ribose degradation; D-ribose 5-phosphate from beta-D-ribopyranose: step 2/2.</text>
</comment>
<evidence type="ECO:0000256" key="4">
    <source>
        <dbReference type="ARBA" id="ARBA00022679"/>
    </source>
</evidence>
<keyword evidence="6 12" id="KW-0547">Nucleotide-binding</keyword>
<feature type="binding site" evidence="12">
    <location>
        <position position="278"/>
    </location>
    <ligand>
        <name>ATP</name>
        <dbReference type="ChEBI" id="CHEBI:30616"/>
    </ligand>
</feature>
<dbReference type="InterPro" id="IPR011611">
    <property type="entry name" value="PfkB_dom"/>
</dbReference>
<evidence type="ECO:0000256" key="11">
    <source>
        <dbReference type="ARBA" id="ARBA00023277"/>
    </source>
</evidence>
<evidence type="ECO:0000256" key="1">
    <source>
        <dbReference type="ARBA" id="ARBA00005380"/>
    </source>
</evidence>
<evidence type="ECO:0000256" key="6">
    <source>
        <dbReference type="ARBA" id="ARBA00022741"/>
    </source>
</evidence>
<gene>
    <name evidence="12 14" type="primary">rbsK</name>
    <name evidence="14" type="ORF">Ana3638_09175</name>
</gene>
<evidence type="ECO:0000313" key="14">
    <source>
        <dbReference type="EMBL" id="QHQ60917.1"/>
    </source>
</evidence>
<feature type="binding site" evidence="12">
    <location>
        <position position="248"/>
    </location>
    <ligand>
        <name>K(+)</name>
        <dbReference type="ChEBI" id="CHEBI:29103"/>
    </ligand>
</feature>
<evidence type="ECO:0000256" key="5">
    <source>
        <dbReference type="ARBA" id="ARBA00022723"/>
    </source>
</evidence>
<feature type="binding site" evidence="12">
    <location>
        <position position="250"/>
    </location>
    <ligand>
        <name>K(+)</name>
        <dbReference type="ChEBI" id="CHEBI:29103"/>
    </ligand>
</feature>
<feature type="binding site" evidence="12">
    <location>
        <position position="186"/>
    </location>
    <ligand>
        <name>ATP</name>
        <dbReference type="ChEBI" id="CHEBI:30616"/>
    </ligand>
</feature>
<dbReference type="CDD" id="cd01174">
    <property type="entry name" value="ribokinase"/>
    <property type="match status" value="1"/>
</dbReference>
<evidence type="ECO:0000256" key="10">
    <source>
        <dbReference type="ARBA" id="ARBA00022958"/>
    </source>
</evidence>
<proteinExistence type="inferred from homology"/>
<keyword evidence="12" id="KW-0963">Cytoplasm</keyword>
<feature type="binding site" evidence="12">
    <location>
        <position position="289"/>
    </location>
    <ligand>
        <name>K(+)</name>
        <dbReference type="ChEBI" id="CHEBI:29103"/>
    </ligand>
</feature>
<keyword evidence="9 12" id="KW-0460">Magnesium</keyword>
<dbReference type="GO" id="GO:0046872">
    <property type="term" value="F:metal ion binding"/>
    <property type="evidence" value="ECO:0007669"/>
    <property type="project" value="UniProtKB-KW"/>
</dbReference>
<feature type="binding site" evidence="12">
    <location>
        <position position="254"/>
    </location>
    <ligand>
        <name>substrate</name>
    </ligand>
</feature>
<feature type="binding site" evidence="12">
    <location>
        <begin position="253"/>
        <end position="254"/>
    </location>
    <ligand>
        <name>ATP</name>
        <dbReference type="ChEBI" id="CHEBI:30616"/>
    </ligand>
</feature>
<protein>
    <recommendedName>
        <fullName evidence="3 12">Ribokinase</fullName>
        <shortName evidence="12">RK</shortName>
        <ecNumber evidence="2 12">2.7.1.15</ecNumber>
    </recommendedName>
</protein>
<dbReference type="RefSeq" id="WP_161837745.1">
    <property type="nucleotide sequence ID" value="NZ_CP048000.1"/>
</dbReference>
<dbReference type="GO" id="GO:0005737">
    <property type="term" value="C:cytoplasm"/>
    <property type="evidence" value="ECO:0007669"/>
    <property type="project" value="UniProtKB-SubCell"/>
</dbReference>
<dbReference type="InterPro" id="IPR002173">
    <property type="entry name" value="Carboh/pur_kinase_PfkB_CS"/>
</dbReference>
<feature type="binding site" evidence="12">
    <location>
        <begin position="222"/>
        <end position="227"/>
    </location>
    <ligand>
        <name>ATP</name>
        <dbReference type="ChEBI" id="CHEBI:30616"/>
    </ligand>
</feature>
<evidence type="ECO:0000256" key="9">
    <source>
        <dbReference type="ARBA" id="ARBA00022842"/>
    </source>
</evidence>
<dbReference type="InterPro" id="IPR002139">
    <property type="entry name" value="Ribo/fructo_kinase"/>
</dbReference>
<evidence type="ECO:0000313" key="15">
    <source>
        <dbReference type="Proteomes" id="UP000464314"/>
    </source>
</evidence>
<comment type="subcellular location">
    <subcellularLocation>
        <location evidence="12">Cytoplasm</location>
    </subcellularLocation>
</comment>
<comment type="similarity">
    <text evidence="1">Belongs to the carbohydrate kinase pfkB family.</text>
</comment>
<dbReference type="NCBIfam" id="TIGR02152">
    <property type="entry name" value="D_ribokin_bact"/>
    <property type="match status" value="1"/>
</dbReference>
<dbReference type="PANTHER" id="PTHR10584:SF166">
    <property type="entry name" value="RIBOKINASE"/>
    <property type="match status" value="1"/>
</dbReference>
<dbReference type="InterPro" id="IPR011877">
    <property type="entry name" value="Ribokinase"/>
</dbReference>
<feature type="binding site" evidence="12">
    <location>
        <position position="287"/>
    </location>
    <ligand>
        <name>K(+)</name>
        <dbReference type="ChEBI" id="CHEBI:29103"/>
    </ligand>
</feature>
<comment type="cofactor">
    <cofactor evidence="12">
        <name>Mg(2+)</name>
        <dbReference type="ChEBI" id="CHEBI:18420"/>
    </cofactor>
    <text evidence="12">Requires a divalent cation, most likely magnesium in vivo, as an electrophilic catalyst to aid phosphoryl group transfer. It is the chelate of the metal and the nucleotide that is the actual substrate.</text>
</comment>
<evidence type="ECO:0000256" key="7">
    <source>
        <dbReference type="ARBA" id="ARBA00022777"/>
    </source>
</evidence>
<sequence length="307" mass="33597">MKEKILIIGSLNMDIVVSLKNMPGLGETVSGYSLTYIPGGKGANQAYAAGKLSGDVSMLGCVGNDEFGRIQLANLKKAGVNITKLKVSDKNPTGTAIIYVNEMGDNSIVIISGANGECDVEYLKENDDLFRWCDYVILQMEIPYESVLYSIKRANRLEKKIILNPAPAPEELPDDILKMLEYITPNETELMKLTDCECKNLEDYIKASRKLLKRGAKNVLVTLGEQGALLVNEKTEKVYPARKVESVDTTAAGDCFNAALTVGLADNMDEEEAIFFANISSSVAVTRKGAQSSLPDRTEIDRVIRNL</sequence>
<feature type="domain" description="Carbohydrate kinase PfkB" evidence="13">
    <location>
        <begin position="3"/>
        <end position="296"/>
    </location>
</feature>
<keyword evidence="4 12" id="KW-0808">Transferase</keyword>
<evidence type="ECO:0000259" key="13">
    <source>
        <dbReference type="Pfam" id="PF00294"/>
    </source>
</evidence>
<evidence type="ECO:0000256" key="12">
    <source>
        <dbReference type="HAMAP-Rule" id="MF_01987"/>
    </source>
</evidence>
<comment type="catalytic activity">
    <reaction evidence="12">
        <text>D-ribose + ATP = D-ribose 5-phosphate + ADP + H(+)</text>
        <dbReference type="Rhea" id="RHEA:13697"/>
        <dbReference type="ChEBI" id="CHEBI:15378"/>
        <dbReference type="ChEBI" id="CHEBI:30616"/>
        <dbReference type="ChEBI" id="CHEBI:47013"/>
        <dbReference type="ChEBI" id="CHEBI:78346"/>
        <dbReference type="ChEBI" id="CHEBI:456216"/>
        <dbReference type="EC" id="2.7.1.15"/>
    </reaction>
</comment>
<dbReference type="UniPathway" id="UPA00916">
    <property type="reaction ID" value="UER00889"/>
</dbReference>
<dbReference type="GO" id="GO:0004747">
    <property type="term" value="F:ribokinase activity"/>
    <property type="evidence" value="ECO:0007669"/>
    <property type="project" value="UniProtKB-UniRule"/>
</dbReference>
<dbReference type="InterPro" id="IPR029056">
    <property type="entry name" value="Ribokinase-like"/>
</dbReference>
<feature type="binding site" evidence="12">
    <location>
        <begin position="12"/>
        <end position="14"/>
    </location>
    <ligand>
        <name>substrate</name>
    </ligand>
</feature>
<dbReference type="AlphaFoldDB" id="A0A6P1TKV0"/>
<feature type="active site" description="Proton acceptor" evidence="12">
    <location>
        <position position="254"/>
    </location>
</feature>
<keyword evidence="10 12" id="KW-0630">Potassium</keyword>
<dbReference type="GO" id="GO:0005524">
    <property type="term" value="F:ATP binding"/>
    <property type="evidence" value="ECO:0007669"/>
    <property type="project" value="UniProtKB-UniRule"/>
</dbReference>
<evidence type="ECO:0000256" key="3">
    <source>
        <dbReference type="ARBA" id="ARBA00016943"/>
    </source>
</evidence>
<comment type="subunit">
    <text evidence="12">Homodimer.</text>
</comment>
<dbReference type="PRINTS" id="PR00990">
    <property type="entry name" value="RIBOKINASE"/>
</dbReference>
<evidence type="ECO:0000256" key="2">
    <source>
        <dbReference type="ARBA" id="ARBA00012035"/>
    </source>
</evidence>
<dbReference type="Gene3D" id="3.40.1190.20">
    <property type="match status" value="1"/>
</dbReference>
<dbReference type="Pfam" id="PF00294">
    <property type="entry name" value="PfkB"/>
    <property type="match status" value="1"/>
</dbReference>
<dbReference type="PROSITE" id="PS00584">
    <property type="entry name" value="PFKB_KINASES_2"/>
    <property type="match status" value="1"/>
</dbReference>
<keyword evidence="8 12" id="KW-0067">ATP-binding</keyword>
<accession>A0A6P1TKV0</accession>
<dbReference type="PANTHER" id="PTHR10584">
    <property type="entry name" value="SUGAR KINASE"/>
    <property type="match status" value="1"/>
</dbReference>
<keyword evidence="11 12" id="KW-0119">Carbohydrate metabolism</keyword>
<dbReference type="HAMAP" id="MF_01987">
    <property type="entry name" value="Ribokinase"/>
    <property type="match status" value="1"/>
</dbReference>
<feature type="binding site" evidence="12">
    <location>
        <begin position="40"/>
        <end position="44"/>
    </location>
    <ligand>
        <name>substrate</name>
    </ligand>
</feature>
<feature type="binding site" evidence="12">
    <location>
        <position position="141"/>
    </location>
    <ligand>
        <name>substrate</name>
    </ligand>
</feature>
<dbReference type="SUPFAM" id="SSF53613">
    <property type="entry name" value="Ribokinase-like"/>
    <property type="match status" value="1"/>
</dbReference>
<comment type="caution">
    <text evidence="12">Lacks conserved residue(s) required for the propagation of feature annotation.</text>
</comment>
<name>A0A6P1TKV0_9FIRM</name>
<feature type="binding site" evidence="12">
    <location>
        <position position="293"/>
    </location>
    <ligand>
        <name>K(+)</name>
        <dbReference type="ChEBI" id="CHEBI:29103"/>
    </ligand>
</feature>
<evidence type="ECO:0000256" key="8">
    <source>
        <dbReference type="ARBA" id="ARBA00022840"/>
    </source>
</evidence>
<keyword evidence="7 12" id="KW-0418">Kinase</keyword>
<dbReference type="GO" id="GO:0019303">
    <property type="term" value="P:D-ribose catabolic process"/>
    <property type="evidence" value="ECO:0007669"/>
    <property type="project" value="UniProtKB-UniRule"/>
</dbReference>
<feature type="binding site" evidence="12">
    <location>
        <position position="284"/>
    </location>
    <ligand>
        <name>K(+)</name>
        <dbReference type="ChEBI" id="CHEBI:29103"/>
    </ligand>
</feature>
<comment type="similarity">
    <text evidence="12">Belongs to the carbohydrate kinase PfkB family. Ribokinase subfamily.</text>
</comment>
<dbReference type="KEGG" id="anr:Ana3638_09175"/>
<keyword evidence="15" id="KW-1185">Reference proteome</keyword>
<reference evidence="14 15" key="1">
    <citation type="submission" date="2020-01" db="EMBL/GenBank/DDBJ databases">
        <title>Genome analysis of Anaerocolumna sp. CBA3638.</title>
        <authorList>
            <person name="Kim J."/>
            <person name="Roh S.W."/>
        </authorList>
    </citation>
    <scope>NUCLEOTIDE SEQUENCE [LARGE SCALE GENOMIC DNA]</scope>
    <source>
        <strain evidence="14 15">CBA3638</strain>
    </source>
</reference>
<comment type="activity regulation">
    <text evidence="12">Activated by a monovalent cation that binds near, but not in, the active site. The most likely occupant of the site in vivo is potassium. Ion binding induces a conformational change that may alter substrate affinity.</text>
</comment>
<dbReference type="EMBL" id="CP048000">
    <property type="protein sequence ID" value="QHQ60917.1"/>
    <property type="molecule type" value="Genomic_DNA"/>
</dbReference>
<keyword evidence="5 12" id="KW-0479">Metal-binding</keyword>